<organism evidence="1 2">
    <name type="scientific">Rhizopogon vesiculosus</name>
    <dbReference type="NCBI Taxonomy" id="180088"/>
    <lineage>
        <taxon>Eukaryota</taxon>
        <taxon>Fungi</taxon>
        <taxon>Dikarya</taxon>
        <taxon>Basidiomycota</taxon>
        <taxon>Agaricomycotina</taxon>
        <taxon>Agaricomycetes</taxon>
        <taxon>Agaricomycetidae</taxon>
        <taxon>Boletales</taxon>
        <taxon>Suillineae</taxon>
        <taxon>Rhizopogonaceae</taxon>
        <taxon>Rhizopogon</taxon>
    </lineage>
</organism>
<dbReference type="STRING" id="180088.A0A1J8PNC1"/>
<reference evidence="1 2" key="1">
    <citation type="submission" date="2016-03" db="EMBL/GenBank/DDBJ databases">
        <title>Comparative genomics of the ectomycorrhizal sister species Rhizopogon vinicolor and Rhizopogon vesiculosus (Basidiomycota: Boletales) reveals a divergence of the mating type B locus.</title>
        <authorList>
            <person name="Mujic A.B."/>
            <person name="Kuo A."/>
            <person name="Tritt A."/>
            <person name="Lipzen A."/>
            <person name="Chen C."/>
            <person name="Johnson J."/>
            <person name="Sharma A."/>
            <person name="Barry K."/>
            <person name="Grigoriev I.V."/>
            <person name="Spatafora J.W."/>
        </authorList>
    </citation>
    <scope>NUCLEOTIDE SEQUENCE [LARGE SCALE GENOMIC DNA]</scope>
    <source>
        <strain evidence="1 2">AM-OR11-056</strain>
    </source>
</reference>
<dbReference type="EMBL" id="LVVM01005662">
    <property type="protein sequence ID" value="OJA10007.1"/>
    <property type="molecule type" value="Genomic_DNA"/>
</dbReference>
<proteinExistence type="predicted"/>
<name>A0A1J8PNC1_9AGAM</name>
<gene>
    <name evidence="1" type="ORF">AZE42_12054</name>
</gene>
<evidence type="ECO:0000313" key="1">
    <source>
        <dbReference type="EMBL" id="OJA10007.1"/>
    </source>
</evidence>
<comment type="caution">
    <text evidence="1">The sequence shown here is derived from an EMBL/GenBank/DDBJ whole genome shotgun (WGS) entry which is preliminary data.</text>
</comment>
<keyword evidence="2" id="KW-1185">Reference proteome</keyword>
<accession>A0A1J8PNC1</accession>
<dbReference type="AlphaFoldDB" id="A0A1J8PNC1"/>
<dbReference type="OrthoDB" id="2692765at2759"/>
<sequence>MTSSFTLSSGMTDDSSASSQLKKLYYSISALETKILNEDSDDHLDKGRVLR</sequence>
<protein>
    <submittedName>
        <fullName evidence="1">Uncharacterized protein</fullName>
    </submittedName>
</protein>
<evidence type="ECO:0000313" key="2">
    <source>
        <dbReference type="Proteomes" id="UP000183567"/>
    </source>
</evidence>
<dbReference type="Proteomes" id="UP000183567">
    <property type="component" value="Unassembled WGS sequence"/>
</dbReference>